<evidence type="ECO:0000256" key="4">
    <source>
        <dbReference type="ARBA" id="ARBA00010815"/>
    </source>
</evidence>
<keyword evidence="11 16" id="KW-1133">Transmembrane helix</keyword>
<evidence type="ECO:0000256" key="2">
    <source>
        <dbReference type="ARBA" id="ARBA00004760"/>
    </source>
</evidence>
<organism evidence="17 18">
    <name type="scientific">Starmerella bacillaris</name>
    <name type="common">Yeast</name>
    <name type="synonym">Candida zemplinina</name>
    <dbReference type="NCBI Taxonomy" id="1247836"/>
    <lineage>
        <taxon>Eukaryota</taxon>
        <taxon>Fungi</taxon>
        <taxon>Dikarya</taxon>
        <taxon>Ascomycota</taxon>
        <taxon>Saccharomycotina</taxon>
        <taxon>Dipodascomycetes</taxon>
        <taxon>Dipodascales</taxon>
        <taxon>Trichomonascaceae</taxon>
        <taxon>Starmerella</taxon>
    </lineage>
</organism>
<dbReference type="EMBL" id="BTGC01000008">
    <property type="protein sequence ID" value="GMM53007.1"/>
    <property type="molecule type" value="Genomic_DNA"/>
</dbReference>
<dbReference type="CDD" id="cd02440">
    <property type="entry name" value="AdoMet_MTases"/>
    <property type="match status" value="1"/>
</dbReference>
<comment type="pathway">
    <text evidence="3">Sphingolipid metabolism.</text>
</comment>
<evidence type="ECO:0000256" key="1">
    <source>
        <dbReference type="ARBA" id="ARBA00004141"/>
    </source>
</evidence>
<name>A0AAV5RPH2_STABA</name>
<dbReference type="Proteomes" id="UP001362899">
    <property type="component" value="Unassembled WGS sequence"/>
</dbReference>
<dbReference type="Pfam" id="PF02353">
    <property type="entry name" value="CMAS"/>
    <property type="match status" value="1"/>
</dbReference>
<dbReference type="SUPFAM" id="SSF53335">
    <property type="entry name" value="S-adenosyl-L-methionine-dependent methyltransferases"/>
    <property type="match status" value="1"/>
</dbReference>
<evidence type="ECO:0000256" key="7">
    <source>
        <dbReference type="ARBA" id="ARBA00022679"/>
    </source>
</evidence>
<dbReference type="Gene3D" id="3.40.50.150">
    <property type="entry name" value="Vaccinia Virus protein VP39"/>
    <property type="match status" value="1"/>
</dbReference>
<dbReference type="AlphaFoldDB" id="A0AAV5RPH2"/>
<accession>A0AAV5RPH2</accession>
<evidence type="ECO:0000313" key="18">
    <source>
        <dbReference type="Proteomes" id="UP001362899"/>
    </source>
</evidence>
<dbReference type="InterPro" id="IPR029063">
    <property type="entry name" value="SAM-dependent_MTases_sf"/>
</dbReference>
<evidence type="ECO:0000256" key="16">
    <source>
        <dbReference type="SAM" id="Phobius"/>
    </source>
</evidence>
<sequence length="498" mass="57042">MSVSYIKTPEAAAPPEETTNTGIRTTGLPCIKNGPLVAEGAGAKSFSNKLLLAILIGVPFVINRKIHGNKYTFLLIFVLCAIPLLMGYWTFNSNFSPALRNDVKLPNRPIEHYLDIKDPALKKKYQGHKKIPYEVFYEAYFENKIDVKGDMLDVLEYRHDWAKFSFTYGLFKFFLTGMIPEVLMHSRSQDEEQVRDHYDRGDDFYSWFLGPRMIYTSGIISDINKRESLEELQDNKLRVVAEKIGVQKGDKCLDIGCGWGTLTRFLSSQYGAHVTGITLGRNQTAWGNGGLAKDGIDQSQSRIVCADYRDAPVPEGKYKRITALEMSEHVGVRNFSSFLQQCYDMLDDDGVFFLQYSGIRKSWQYEDLIWGLFMNKYIFPGADASTPLGWTLDKLEGTGFEITSVDTIGVHYSATLWNWYRNWMGNKNNVINKYGNKWFRIWEFFLASSTIVSRQGSATCFQITMRKNLNKVHRAEFIPRQFGLEVPKPKDGNKWLQE</sequence>
<comment type="subcellular location">
    <subcellularLocation>
        <location evidence="1">Membrane</location>
        <topology evidence="1">Multi-pass membrane protein</topology>
    </subcellularLocation>
</comment>
<evidence type="ECO:0000256" key="14">
    <source>
        <dbReference type="ARBA" id="ARBA00039020"/>
    </source>
</evidence>
<evidence type="ECO:0000256" key="15">
    <source>
        <dbReference type="SAM" id="MobiDB-lite"/>
    </source>
</evidence>
<feature type="region of interest" description="Disordered" evidence="15">
    <location>
        <begin position="1"/>
        <end position="24"/>
    </location>
</feature>
<dbReference type="PANTHER" id="PTHR45197:SF1">
    <property type="entry name" value="SPHINGOLIPID C9-METHYLTRANSFERASE A-RELATED"/>
    <property type="match status" value="1"/>
</dbReference>
<keyword evidence="7" id="KW-0808">Transferase</keyword>
<evidence type="ECO:0000313" key="17">
    <source>
        <dbReference type="EMBL" id="GMM53007.1"/>
    </source>
</evidence>
<evidence type="ECO:0000256" key="5">
    <source>
        <dbReference type="ARBA" id="ARBA00022516"/>
    </source>
</evidence>
<dbReference type="PANTHER" id="PTHR45197">
    <property type="entry name" value="SYNTHASE, PUTATIVE (AFU_ORTHOLOGUE AFUA_7G04190)-RELATED"/>
    <property type="match status" value="1"/>
</dbReference>
<keyword evidence="12" id="KW-0443">Lipid metabolism</keyword>
<dbReference type="InterPro" id="IPR052290">
    <property type="entry name" value="Sphingo_C9-MT"/>
</dbReference>
<proteinExistence type="inferred from homology"/>
<keyword evidence="9 16" id="KW-0812">Transmembrane</keyword>
<gene>
    <name evidence="17" type="ORF">DASB73_039700</name>
</gene>
<evidence type="ECO:0000256" key="9">
    <source>
        <dbReference type="ARBA" id="ARBA00022692"/>
    </source>
</evidence>
<feature type="compositionally biased region" description="Low complexity" evidence="15">
    <location>
        <begin position="8"/>
        <end position="19"/>
    </location>
</feature>
<keyword evidence="8" id="KW-0949">S-adenosyl-L-methionine</keyword>
<dbReference type="GO" id="GO:0016020">
    <property type="term" value="C:membrane"/>
    <property type="evidence" value="ECO:0007669"/>
    <property type="project" value="UniProtKB-SubCell"/>
</dbReference>
<dbReference type="GO" id="GO:0006665">
    <property type="term" value="P:sphingolipid metabolic process"/>
    <property type="evidence" value="ECO:0007669"/>
    <property type="project" value="UniProtKB-KW"/>
</dbReference>
<keyword evidence="5" id="KW-0444">Lipid biosynthesis</keyword>
<comment type="similarity">
    <text evidence="4">Belongs to the CFA/CMAS family.</text>
</comment>
<comment type="caution">
    <text evidence="17">The sequence shown here is derived from an EMBL/GenBank/DDBJ whole genome shotgun (WGS) entry which is preliminary data.</text>
</comment>
<dbReference type="GO" id="GO:0032259">
    <property type="term" value="P:methylation"/>
    <property type="evidence" value="ECO:0007669"/>
    <property type="project" value="UniProtKB-KW"/>
</dbReference>
<evidence type="ECO:0000256" key="8">
    <source>
        <dbReference type="ARBA" id="ARBA00022691"/>
    </source>
</evidence>
<evidence type="ECO:0000256" key="6">
    <source>
        <dbReference type="ARBA" id="ARBA00022603"/>
    </source>
</evidence>
<evidence type="ECO:0000256" key="12">
    <source>
        <dbReference type="ARBA" id="ARBA00023098"/>
    </source>
</evidence>
<evidence type="ECO:0000256" key="10">
    <source>
        <dbReference type="ARBA" id="ARBA00022919"/>
    </source>
</evidence>
<keyword evidence="6" id="KW-0489">Methyltransferase</keyword>
<dbReference type="GO" id="GO:0008168">
    <property type="term" value="F:methyltransferase activity"/>
    <property type="evidence" value="ECO:0007669"/>
    <property type="project" value="UniProtKB-KW"/>
</dbReference>
<dbReference type="EC" id="2.1.1.317" evidence="14"/>
<keyword evidence="18" id="KW-1185">Reference proteome</keyword>
<evidence type="ECO:0000256" key="3">
    <source>
        <dbReference type="ARBA" id="ARBA00004991"/>
    </source>
</evidence>
<comment type="pathway">
    <text evidence="2">Lipid metabolism; sphingolipid metabolism.</text>
</comment>
<evidence type="ECO:0000256" key="11">
    <source>
        <dbReference type="ARBA" id="ARBA00022989"/>
    </source>
</evidence>
<keyword evidence="13 16" id="KW-0472">Membrane</keyword>
<keyword evidence="10" id="KW-0746">Sphingolipid metabolism</keyword>
<evidence type="ECO:0000256" key="13">
    <source>
        <dbReference type="ARBA" id="ARBA00023136"/>
    </source>
</evidence>
<reference evidence="17 18" key="1">
    <citation type="journal article" date="2023" name="Elife">
        <title>Identification of key yeast species and microbe-microbe interactions impacting larval growth of Drosophila in the wild.</title>
        <authorList>
            <person name="Mure A."/>
            <person name="Sugiura Y."/>
            <person name="Maeda R."/>
            <person name="Honda K."/>
            <person name="Sakurai N."/>
            <person name="Takahashi Y."/>
            <person name="Watada M."/>
            <person name="Katoh T."/>
            <person name="Gotoh A."/>
            <person name="Gotoh Y."/>
            <person name="Taniguchi I."/>
            <person name="Nakamura K."/>
            <person name="Hayashi T."/>
            <person name="Katayama T."/>
            <person name="Uemura T."/>
            <person name="Hattori Y."/>
        </authorList>
    </citation>
    <scope>NUCLEOTIDE SEQUENCE [LARGE SCALE GENOMIC DNA]</scope>
    <source>
        <strain evidence="17 18">SB-73</strain>
    </source>
</reference>
<protein>
    <recommendedName>
        <fullName evidence="14">sphingolipid C(9)-methyltransferase</fullName>
        <ecNumber evidence="14">2.1.1.317</ecNumber>
    </recommendedName>
</protein>
<feature type="transmembrane region" description="Helical" evidence="16">
    <location>
        <begin position="71"/>
        <end position="91"/>
    </location>
</feature>